<dbReference type="InterPro" id="IPR002347">
    <property type="entry name" value="SDR_fam"/>
</dbReference>
<evidence type="ECO:0000313" key="2">
    <source>
        <dbReference type="Proteomes" id="UP000015454"/>
    </source>
</evidence>
<protein>
    <submittedName>
        <fullName evidence="1">Oxidoreductase, short chain dehydrogenase/reductase domain protein</fullName>
    </submittedName>
</protein>
<dbReference type="RefSeq" id="WP_010571980.1">
    <property type="nucleotide sequence ID" value="NZ_AHMO02000008.1"/>
</dbReference>
<accession>T0FBN2</accession>
<dbReference type="PANTHER" id="PTHR44147">
    <property type="entry name" value="DEHYDROGENASE/REDUCTASE SDR FAMILY MEMBER 1"/>
    <property type="match status" value="1"/>
</dbReference>
<comment type="caution">
    <text evidence="1">The sequence shown here is derived from an EMBL/GenBank/DDBJ whole genome shotgun (WGS) entry which is preliminary data.</text>
</comment>
<dbReference type="InterPro" id="IPR036291">
    <property type="entry name" value="NAD(P)-bd_dom_sf"/>
</dbReference>
<organism evidence="1 2">
    <name type="scientific">Leptospira broomii serovar Hurstbridge str. 5399</name>
    <dbReference type="NCBI Taxonomy" id="1049789"/>
    <lineage>
        <taxon>Bacteria</taxon>
        <taxon>Pseudomonadati</taxon>
        <taxon>Spirochaetota</taxon>
        <taxon>Spirochaetia</taxon>
        <taxon>Leptospirales</taxon>
        <taxon>Leptospiraceae</taxon>
        <taxon>Leptospira</taxon>
    </lineage>
</organism>
<dbReference type="EMBL" id="AHMO02000008">
    <property type="protein sequence ID" value="EQA44982.1"/>
    <property type="molecule type" value="Genomic_DNA"/>
</dbReference>
<evidence type="ECO:0000313" key="1">
    <source>
        <dbReference type="EMBL" id="EQA44982.1"/>
    </source>
</evidence>
<gene>
    <name evidence="1" type="ORF">LEP1GSC050_3891</name>
</gene>
<dbReference type="AlphaFoldDB" id="T0FBN2"/>
<dbReference type="Gene3D" id="3.40.50.720">
    <property type="entry name" value="NAD(P)-binding Rossmann-like Domain"/>
    <property type="match status" value="1"/>
</dbReference>
<dbReference type="PANTHER" id="PTHR44147:SF2">
    <property type="entry name" value="DEHYDROGENASE_REDUCTASE SDR FAMILY MEMBER 1"/>
    <property type="match status" value="1"/>
</dbReference>
<dbReference type="SUPFAM" id="SSF51735">
    <property type="entry name" value="NAD(P)-binding Rossmann-fold domains"/>
    <property type="match status" value="1"/>
</dbReference>
<dbReference type="STRING" id="1049789.LEP1GSC050_3891"/>
<dbReference type="Proteomes" id="UP000015454">
    <property type="component" value="Unassembled WGS sequence"/>
</dbReference>
<name>T0FBN2_9LEPT</name>
<sequence length="178" mass="19109">MIEKPLDGRVAVVAGGARGAGRGISIALGELGCTVYVTGRTSRDFTSELGRKETIEETAEKVSQVGGKGVPIRADHADPEQVKSLFAQVKKESNGGLDILVNDIWGGDHLAEWGKKFWEQDISKALKIFGNCLNSHIITSFYGAPLLIEKGSGLLVEVTARIIDTGEIYRTVLQSLPS</sequence>
<keyword evidence="2" id="KW-1185">Reference proteome</keyword>
<reference evidence="1" key="1">
    <citation type="submission" date="2013-05" db="EMBL/GenBank/DDBJ databases">
        <authorList>
            <person name="Harkins D.M."/>
            <person name="Durkin A.S."/>
            <person name="Brinkac L.M."/>
            <person name="Haft D.H."/>
            <person name="Selengut J.D."/>
            <person name="Sanka R."/>
            <person name="DePew J."/>
            <person name="Purushe J."/>
            <person name="Hartskeerl R.A."/>
            <person name="Ahmed A."/>
            <person name="van der Linden H."/>
            <person name="Goris M.G.A."/>
            <person name="Vinetz J.M."/>
            <person name="Sutton G.G."/>
            <person name="Nierman W.C."/>
            <person name="Fouts D.E."/>
        </authorList>
    </citation>
    <scope>NUCLEOTIDE SEQUENCE [LARGE SCALE GENOMIC DNA]</scope>
    <source>
        <strain evidence="1">5399</strain>
    </source>
</reference>
<dbReference type="Pfam" id="PF00106">
    <property type="entry name" value="adh_short"/>
    <property type="match status" value="1"/>
</dbReference>
<proteinExistence type="predicted"/>